<evidence type="ECO:0000313" key="2">
    <source>
        <dbReference type="Proteomes" id="UP001060215"/>
    </source>
</evidence>
<keyword evidence="2" id="KW-1185">Reference proteome</keyword>
<name>A0ACC0IXL3_9ERIC</name>
<protein>
    <submittedName>
        <fullName evidence="1">Structural maintenance of chromosomes protein 6B</fullName>
    </submittedName>
</protein>
<organism evidence="1 2">
    <name type="scientific">Camellia lanceoleosa</name>
    <dbReference type="NCBI Taxonomy" id="1840588"/>
    <lineage>
        <taxon>Eukaryota</taxon>
        <taxon>Viridiplantae</taxon>
        <taxon>Streptophyta</taxon>
        <taxon>Embryophyta</taxon>
        <taxon>Tracheophyta</taxon>
        <taxon>Spermatophyta</taxon>
        <taxon>Magnoliopsida</taxon>
        <taxon>eudicotyledons</taxon>
        <taxon>Gunneridae</taxon>
        <taxon>Pentapetalae</taxon>
        <taxon>asterids</taxon>
        <taxon>Ericales</taxon>
        <taxon>Theaceae</taxon>
        <taxon>Camellia</taxon>
    </lineage>
</organism>
<gene>
    <name evidence="1" type="ORF">LOK49_LG01G01284</name>
</gene>
<proteinExistence type="predicted"/>
<sequence length="1126" mass="129479">MLDNHSGGVILISPTEAIPFSRHSSCQSYRLRERERERDLLGIWKHFRLSLNLRALFLPPGRTLENETMAESRAFTGPAGYPCRLQAGIISKIRLENFMCHSKLEIELGDCVNFITGQNGSGKSAILTALCVAFGCRAKGTQRAATLKDFIKTGCSYAVVDVEIKNQGEDAFKPDVYGDVIIIERRISETTSSTALKNGQGRKVASRKEDLRELIEHFNIDVENPCVIMSQDKSREFLHSGNDKDKFKFFFKATLLHQVDELLRSIRNQLAEASEMVEELESSIRPIQKELDELQLKIKNMEHVEEISQQAQLLKKKLAWSWVYDVDKQIQGQSIKIDTLKSRIPKCQARIDRQIGKMEELRDHLTKKKAQIACMMERTSEVRRMKDELQQSLSLATKERLELEEDHGHKINLIQKMRKRVKVLEQQIHDIHEQHVKKTQVEEFEIEERLKELQDELDAANLTLSRLKEEESALFESLSMQKDEVEKIASEIQDNDKKQREIGSYIRDLRLHQTNKVTAFGGVRVTNLLQAIERHHHRFKRPPIGPIGAHVSLVHGDTWAVAVESAIGKLLNAFIVTDHRDSILLRGCAREAGYNYLQIIIYDFARPRLYIPNHMLPQTNHPTTISVIHSDNPTVLNVLVDQGGAERQVLVRNYDVGKTVAFDQKILNLKEVYTSEGYRMFSRGSAQTILPPNKKARNSRLSGSYDDQIKNLERDALNAKEQAQQVRGRKRSVEEGLQELNNKLQSAKRRRLETERIVMHKKLALQDVKDSYVAEASSAPASTVDELHHEISKIQDDVQEKETLLEKIHVRLKEAETRASDLKVSFENLCESAKGEIDVFEEAEHKLMLIEEDLRSAETEKIHYEKVMNDKVLPEIKEAEAQYEELKNNRMESYKKASIICPESDLKALRGCEGSTPEQLSAQLSRLNQRIQRESERYAESIDDLKMLYQKKERKILRRQQTYKSYRDKLNACQKAQELRWNKFQRNATLLKRQLTWRFNNLLGKKGISGHVKVSYEDETLSMEVKMPQDASNNNVRDTRGLSGGERSYSTLCFALALHEMTEAPFRAMDEFDVFMDAVSRKISLDALVDFSLKQGSQWIFITPHDISMVKQGERIKRQQMAAPRS</sequence>
<dbReference type="Proteomes" id="UP001060215">
    <property type="component" value="Chromosome 1"/>
</dbReference>
<reference evidence="1 2" key="1">
    <citation type="journal article" date="2022" name="Plant J.">
        <title>Chromosome-level genome of Camellia lanceoleosa provides a valuable resource for understanding genome evolution and self-incompatibility.</title>
        <authorList>
            <person name="Gong W."/>
            <person name="Xiao S."/>
            <person name="Wang L."/>
            <person name="Liao Z."/>
            <person name="Chang Y."/>
            <person name="Mo W."/>
            <person name="Hu G."/>
            <person name="Li W."/>
            <person name="Zhao G."/>
            <person name="Zhu H."/>
            <person name="Hu X."/>
            <person name="Ji K."/>
            <person name="Xiang X."/>
            <person name="Song Q."/>
            <person name="Yuan D."/>
            <person name="Jin S."/>
            <person name="Zhang L."/>
        </authorList>
    </citation>
    <scope>NUCLEOTIDE SEQUENCE [LARGE SCALE GENOMIC DNA]</scope>
    <source>
        <strain evidence="1">SQ_2022a</strain>
    </source>
</reference>
<accession>A0ACC0IXL3</accession>
<comment type="caution">
    <text evidence="1">The sequence shown here is derived from an EMBL/GenBank/DDBJ whole genome shotgun (WGS) entry which is preliminary data.</text>
</comment>
<evidence type="ECO:0000313" key="1">
    <source>
        <dbReference type="EMBL" id="KAI8030659.1"/>
    </source>
</evidence>
<dbReference type="EMBL" id="CM045758">
    <property type="protein sequence ID" value="KAI8030659.1"/>
    <property type="molecule type" value="Genomic_DNA"/>
</dbReference>